<accession>A0A4R2QA59</accession>
<evidence type="ECO:0000313" key="4">
    <source>
        <dbReference type="Proteomes" id="UP000294911"/>
    </source>
</evidence>
<name>A0A4R2QA59_9PSEU</name>
<comment type="caution">
    <text evidence="3">The sequence shown here is derived from an EMBL/GenBank/DDBJ whole genome shotgun (WGS) entry which is preliminary data.</text>
</comment>
<dbReference type="EMBL" id="SLXQ01000015">
    <property type="protein sequence ID" value="TCP45817.1"/>
    <property type="molecule type" value="Genomic_DNA"/>
</dbReference>
<dbReference type="OrthoDB" id="9801479at2"/>
<evidence type="ECO:0000256" key="1">
    <source>
        <dbReference type="ARBA" id="ARBA00006961"/>
    </source>
</evidence>
<protein>
    <submittedName>
        <fullName evidence="3">NAD(P)H dehydrogenase (Quinone)</fullName>
    </submittedName>
</protein>
<keyword evidence="4" id="KW-1185">Reference proteome</keyword>
<dbReference type="FunFam" id="3.40.50.360:FF:000001">
    <property type="entry name" value="NAD(P)H dehydrogenase (Quinone) FQR1-like"/>
    <property type="match status" value="1"/>
</dbReference>
<comment type="similarity">
    <text evidence="1">Belongs to the WrbA family.</text>
</comment>
<evidence type="ECO:0000313" key="3">
    <source>
        <dbReference type="EMBL" id="TCP45817.1"/>
    </source>
</evidence>
<dbReference type="PANTHER" id="PTHR30546">
    <property type="entry name" value="FLAVODOXIN-RELATED PROTEIN WRBA-RELATED"/>
    <property type="match status" value="1"/>
</dbReference>
<evidence type="ECO:0000259" key="2">
    <source>
        <dbReference type="PROSITE" id="PS50902"/>
    </source>
</evidence>
<dbReference type="NCBIfam" id="NF002999">
    <property type="entry name" value="PRK03767.1"/>
    <property type="match status" value="1"/>
</dbReference>
<dbReference type="GO" id="GO:0016020">
    <property type="term" value="C:membrane"/>
    <property type="evidence" value="ECO:0007669"/>
    <property type="project" value="TreeGrafter"/>
</dbReference>
<dbReference type="InterPro" id="IPR005025">
    <property type="entry name" value="FMN_Rdtase-like_dom"/>
</dbReference>
<dbReference type="InterPro" id="IPR008254">
    <property type="entry name" value="Flavodoxin/NO_synth"/>
</dbReference>
<dbReference type="RefSeq" id="WP_132879932.1">
    <property type="nucleotide sequence ID" value="NZ_SLXQ01000015.1"/>
</dbReference>
<dbReference type="PANTHER" id="PTHR30546:SF23">
    <property type="entry name" value="FLAVOPROTEIN-LIKE PROTEIN YCP4-RELATED"/>
    <property type="match status" value="1"/>
</dbReference>
<dbReference type="GO" id="GO:0003955">
    <property type="term" value="F:NAD(P)H dehydrogenase (quinone) activity"/>
    <property type="evidence" value="ECO:0007669"/>
    <property type="project" value="InterPro"/>
</dbReference>
<dbReference type="Proteomes" id="UP000294911">
    <property type="component" value="Unassembled WGS sequence"/>
</dbReference>
<dbReference type="Gene3D" id="3.40.50.360">
    <property type="match status" value="1"/>
</dbReference>
<feature type="domain" description="Flavodoxin-like" evidence="2">
    <location>
        <begin position="5"/>
        <end position="190"/>
    </location>
</feature>
<dbReference type="GO" id="GO:0010181">
    <property type="term" value="F:FMN binding"/>
    <property type="evidence" value="ECO:0007669"/>
    <property type="project" value="InterPro"/>
</dbReference>
<dbReference type="PROSITE" id="PS50902">
    <property type="entry name" value="FLAVODOXIN_LIKE"/>
    <property type="match status" value="1"/>
</dbReference>
<dbReference type="AlphaFoldDB" id="A0A4R2QA59"/>
<dbReference type="Pfam" id="PF03358">
    <property type="entry name" value="FMN_red"/>
    <property type="match status" value="1"/>
</dbReference>
<dbReference type="SUPFAM" id="SSF52218">
    <property type="entry name" value="Flavoproteins"/>
    <property type="match status" value="1"/>
</dbReference>
<dbReference type="InterPro" id="IPR029039">
    <property type="entry name" value="Flavoprotein-like_sf"/>
</dbReference>
<dbReference type="NCBIfam" id="TIGR01755">
    <property type="entry name" value="flav_wrbA"/>
    <property type="match status" value="1"/>
</dbReference>
<organism evidence="3 4">
    <name type="scientific">Tamaricihabitans halophyticus</name>
    <dbReference type="NCBI Taxonomy" id="1262583"/>
    <lineage>
        <taxon>Bacteria</taxon>
        <taxon>Bacillati</taxon>
        <taxon>Actinomycetota</taxon>
        <taxon>Actinomycetes</taxon>
        <taxon>Pseudonocardiales</taxon>
        <taxon>Pseudonocardiaceae</taxon>
        <taxon>Tamaricihabitans</taxon>
    </lineage>
</organism>
<sequence length="214" mass="22673">MSTRIAVIYYSSTGNVHALAEAVTKGAAAAGAEVRLRRVAELAPVEVVNSVPAWAAHAKATAHIREATLEDLEWADGYVFGTPTRYGNVAAQLRQFLDTTSDPWERGILADKPVSGFTCSGSPHGGQESTLLSMYTVFMHWGAYIIPMGYTHPSVDEAGGNPYGVSSVDDGNGPAPEALAAATHLGCRVTKVAQLIRPDSMNIDASDPTRFIQG</sequence>
<reference evidence="3 4" key="1">
    <citation type="submission" date="2019-03" db="EMBL/GenBank/DDBJ databases">
        <title>Genomic Encyclopedia of Type Strains, Phase IV (KMG-IV): sequencing the most valuable type-strain genomes for metagenomic binning, comparative biology and taxonomic classification.</title>
        <authorList>
            <person name="Goeker M."/>
        </authorList>
    </citation>
    <scope>NUCLEOTIDE SEQUENCE [LARGE SCALE GENOMIC DNA]</scope>
    <source>
        <strain evidence="3 4">DSM 45765</strain>
    </source>
</reference>
<proteinExistence type="inferred from homology"/>
<gene>
    <name evidence="3" type="ORF">EV191_11597</name>
</gene>
<dbReference type="InterPro" id="IPR010089">
    <property type="entry name" value="Flavoprotein_WrbA-like"/>
</dbReference>